<organism evidence="2 3">
    <name type="scientific">Exophiala sideris</name>
    <dbReference type="NCBI Taxonomy" id="1016849"/>
    <lineage>
        <taxon>Eukaryota</taxon>
        <taxon>Fungi</taxon>
        <taxon>Dikarya</taxon>
        <taxon>Ascomycota</taxon>
        <taxon>Pezizomycotina</taxon>
        <taxon>Eurotiomycetes</taxon>
        <taxon>Chaetothyriomycetidae</taxon>
        <taxon>Chaetothyriales</taxon>
        <taxon>Herpotrichiellaceae</taxon>
        <taxon>Exophiala</taxon>
    </lineage>
</organism>
<evidence type="ECO:0000313" key="2">
    <source>
        <dbReference type="EMBL" id="KIV84996.1"/>
    </source>
</evidence>
<dbReference type="Proteomes" id="UP000053599">
    <property type="component" value="Unassembled WGS sequence"/>
</dbReference>
<reference evidence="2 3" key="1">
    <citation type="submission" date="2015-01" db="EMBL/GenBank/DDBJ databases">
        <title>The Genome Sequence of Exophiala sideris CBS121828.</title>
        <authorList>
            <consortium name="The Broad Institute Genomics Platform"/>
            <person name="Cuomo C."/>
            <person name="de Hoog S."/>
            <person name="Gorbushina A."/>
            <person name="Stielow B."/>
            <person name="Teixiera M."/>
            <person name="Abouelleil A."/>
            <person name="Chapman S.B."/>
            <person name="Priest M."/>
            <person name="Young S.K."/>
            <person name="Wortman J."/>
            <person name="Nusbaum C."/>
            <person name="Birren B."/>
        </authorList>
    </citation>
    <scope>NUCLEOTIDE SEQUENCE [LARGE SCALE GENOMIC DNA]</scope>
    <source>
        <strain evidence="2 3">CBS 121828</strain>
    </source>
</reference>
<dbReference type="AlphaFoldDB" id="A0A0D1XAU7"/>
<dbReference type="EMBL" id="KN846951">
    <property type="protein sequence ID" value="KIV84996.1"/>
    <property type="molecule type" value="Genomic_DNA"/>
</dbReference>
<gene>
    <name evidence="2" type="ORF">PV11_00737</name>
</gene>
<proteinExistence type="predicted"/>
<dbReference type="HOGENOM" id="CLU_2941712_0_0_1"/>
<protein>
    <submittedName>
        <fullName evidence="2">Uncharacterized protein</fullName>
    </submittedName>
</protein>
<evidence type="ECO:0000313" key="3">
    <source>
        <dbReference type="Proteomes" id="UP000053599"/>
    </source>
</evidence>
<sequence>MKEAFKEMDETNMHRDFDDEVPEIAVDMLLGQESPTGDDYQKLPGFPEDSASWTASDSHD</sequence>
<accession>A0A0D1XAU7</accession>
<feature type="compositionally biased region" description="Polar residues" evidence="1">
    <location>
        <begin position="51"/>
        <end position="60"/>
    </location>
</feature>
<name>A0A0D1XAU7_9EURO</name>
<evidence type="ECO:0000256" key="1">
    <source>
        <dbReference type="SAM" id="MobiDB-lite"/>
    </source>
</evidence>
<feature type="region of interest" description="Disordered" evidence="1">
    <location>
        <begin position="30"/>
        <end position="60"/>
    </location>
</feature>